<dbReference type="EMBL" id="MWWV01000009">
    <property type="protein sequence ID" value="OZG57331.1"/>
    <property type="molecule type" value="Genomic_DNA"/>
</dbReference>
<accession>A0A261FDV7</accession>
<evidence type="ECO:0000256" key="2">
    <source>
        <dbReference type="SAM" id="Phobius"/>
    </source>
</evidence>
<dbReference type="RefSeq" id="WP_143248902.1">
    <property type="nucleotide sequence ID" value="NZ_MWWV01000009.1"/>
</dbReference>
<evidence type="ECO:0000313" key="4">
    <source>
        <dbReference type="Proteomes" id="UP000216444"/>
    </source>
</evidence>
<dbReference type="Proteomes" id="UP000216444">
    <property type="component" value="Unassembled WGS sequence"/>
</dbReference>
<feature type="transmembrane region" description="Helical" evidence="2">
    <location>
        <begin position="70"/>
        <end position="87"/>
    </location>
</feature>
<feature type="transmembrane region" description="Helical" evidence="2">
    <location>
        <begin position="41"/>
        <end position="58"/>
    </location>
</feature>
<organism evidence="3 4">
    <name type="scientific">Bifidobacterium tissieri</name>
    <dbReference type="NCBI Taxonomy" id="1630162"/>
    <lineage>
        <taxon>Bacteria</taxon>
        <taxon>Bacillati</taxon>
        <taxon>Actinomycetota</taxon>
        <taxon>Actinomycetes</taxon>
        <taxon>Bifidobacteriales</taxon>
        <taxon>Bifidobacteriaceae</taxon>
        <taxon>Bifidobacterium</taxon>
    </lineage>
</organism>
<name>A0A261FDV7_9BIFI</name>
<proteinExistence type="predicted"/>
<protein>
    <recommendedName>
        <fullName evidence="5">Histidine kinase</fullName>
    </recommendedName>
</protein>
<evidence type="ECO:0008006" key="5">
    <source>
        <dbReference type="Google" id="ProtNLM"/>
    </source>
</evidence>
<feature type="transmembrane region" description="Helical" evidence="2">
    <location>
        <begin position="161"/>
        <end position="183"/>
    </location>
</feature>
<feature type="transmembrane region" description="Helical" evidence="2">
    <location>
        <begin position="94"/>
        <end position="114"/>
    </location>
</feature>
<keyword evidence="2" id="KW-0812">Transmembrane</keyword>
<reference evidence="3 4" key="1">
    <citation type="journal article" date="2017" name="BMC Genomics">
        <title>Comparative genomic and phylogenomic analyses of the Bifidobacteriaceae family.</title>
        <authorList>
            <person name="Lugli G.A."/>
            <person name="Milani C."/>
            <person name="Turroni F."/>
            <person name="Duranti S."/>
            <person name="Mancabelli L."/>
            <person name="Mangifesta M."/>
            <person name="Ferrario C."/>
            <person name="Modesto M."/>
            <person name="Mattarelli P."/>
            <person name="Jiri K."/>
            <person name="van Sinderen D."/>
            <person name="Ventura M."/>
        </authorList>
    </citation>
    <scope>NUCLEOTIDE SEQUENCE [LARGE SCALE GENOMIC DNA]</scope>
    <source>
        <strain evidence="3 4">DSM 100201</strain>
    </source>
</reference>
<feature type="transmembrane region" description="Helical" evidence="2">
    <location>
        <begin position="120"/>
        <end position="149"/>
    </location>
</feature>
<keyword evidence="2" id="KW-0472">Membrane</keyword>
<sequence>MISQNVADANETPHGSHHGQASENGTERVDRAVRFAWTHRLRIGALALAIVFSLLDWYPLWSSGTGLPKAELVVMAALIISLLIAMIDLRCGAALTALVVMSSVLTGGVLGSSWANWAQYVLIGLLAFEINAASAAALGALSVASAVGFVSRHSWMVDMPLVGWLGNAMMLAMPLFIGLAFRWRADAQRSEARLLTRQRELAQLHRDMQLVHMLHDSVAGRLSCVAAFSEQRCAADVENGTNEGSASGGECTETAAWQFVNQETVQSLHSVWRAVRILSDNASALSSAVESCVAARLHDRMDDRAEGPTGALSWASHVSECTSDGAIQRITQTAEDWQHRLELLNVHGSVQISGDATECNDRVCELVEQFLGELFVNILKYARRSDSVARGHGLSNDDPDDLEHLDYLIMITFSGNDVRIMQTNGIISETNTVVRPHSQSVSIEADANAAETGAQAGLVYYRQQFDACGGSLSYAIVDDGWMLQAVLPNRARVHV</sequence>
<comment type="caution">
    <text evidence="3">The sequence shown here is derived from an EMBL/GenBank/DDBJ whole genome shotgun (WGS) entry which is preliminary data.</text>
</comment>
<evidence type="ECO:0000256" key="1">
    <source>
        <dbReference type="SAM" id="MobiDB-lite"/>
    </source>
</evidence>
<dbReference type="AlphaFoldDB" id="A0A261FDV7"/>
<gene>
    <name evidence="3" type="ORF">BTIS_1425</name>
</gene>
<keyword evidence="4" id="KW-1185">Reference proteome</keyword>
<feature type="region of interest" description="Disordered" evidence="1">
    <location>
        <begin position="1"/>
        <end position="25"/>
    </location>
</feature>
<evidence type="ECO:0000313" key="3">
    <source>
        <dbReference type="EMBL" id="OZG57331.1"/>
    </source>
</evidence>
<keyword evidence="2" id="KW-1133">Transmembrane helix</keyword>